<keyword evidence="3" id="KW-1185">Reference proteome</keyword>
<accession>A0ABS1LV78</accession>
<gene>
    <name evidence="2" type="ORF">JEM47_05080</name>
</gene>
<evidence type="ECO:0000256" key="1">
    <source>
        <dbReference type="SAM" id="SignalP"/>
    </source>
</evidence>
<feature type="signal peptide" evidence="1">
    <location>
        <begin position="1"/>
        <end position="18"/>
    </location>
</feature>
<dbReference type="PROSITE" id="PS51257">
    <property type="entry name" value="PROKAR_LIPOPROTEIN"/>
    <property type="match status" value="1"/>
</dbReference>
<evidence type="ECO:0000313" key="2">
    <source>
        <dbReference type="EMBL" id="MBL1071865.1"/>
    </source>
</evidence>
<reference evidence="2 3" key="1">
    <citation type="journal article" date="2021" name="Microorganisms">
        <title>Dual Inhibition of Salmonella enterica and Clostridium perfringens by New Probiotic Candidates Isolated from Chicken Intestinal Mucosa.</title>
        <authorList>
            <person name="Lone A."/>
            <person name="Mottawea W."/>
            <person name="Ait Chait Y."/>
            <person name="Hammami R."/>
        </authorList>
    </citation>
    <scope>NUCLEOTIDE SEQUENCE [LARGE SCALE GENOMIC DNA]</scope>
    <source>
        <strain evidence="2 3">A12</strain>
    </source>
</reference>
<keyword evidence="1" id="KW-0732">Signal</keyword>
<sequence>MKLILKLTLVSLSLFSLAGCTQQTQPKPTKREITTVKVTNQPVSLKKKKRIKAPRPLPLLPWQKQLDEKKTIYTNSNSILKDNS</sequence>
<protein>
    <submittedName>
        <fullName evidence="2">Uncharacterized protein</fullName>
    </submittedName>
</protein>
<dbReference type="RefSeq" id="WP_202018034.1">
    <property type="nucleotide sequence ID" value="NZ_JAEHNR010000032.1"/>
</dbReference>
<comment type="caution">
    <text evidence="2">The sequence shown here is derived from an EMBL/GenBank/DDBJ whole genome shotgun (WGS) entry which is preliminary data.</text>
</comment>
<organism evidence="2 3">
    <name type="scientific">Lactobacillus kitasatonis</name>
    <dbReference type="NCBI Taxonomy" id="237446"/>
    <lineage>
        <taxon>Bacteria</taxon>
        <taxon>Bacillati</taxon>
        <taxon>Bacillota</taxon>
        <taxon>Bacilli</taxon>
        <taxon>Lactobacillales</taxon>
        <taxon>Lactobacillaceae</taxon>
        <taxon>Lactobacillus</taxon>
    </lineage>
</organism>
<evidence type="ECO:0000313" key="3">
    <source>
        <dbReference type="Proteomes" id="UP000640912"/>
    </source>
</evidence>
<dbReference type="Proteomes" id="UP000640912">
    <property type="component" value="Unassembled WGS sequence"/>
</dbReference>
<proteinExistence type="predicted"/>
<feature type="chain" id="PRO_5045637574" evidence="1">
    <location>
        <begin position="19"/>
        <end position="84"/>
    </location>
</feature>
<dbReference type="EMBL" id="JAEHNR010000032">
    <property type="protein sequence ID" value="MBL1071865.1"/>
    <property type="molecule type" value="Genomic_DNA"/>
</dbReference>
<name>A0ABS1LV78_9LACO</name>